<proteinExistence type="predicted"/>
<feature type="domain" description="R3H" evidence="2">
    <location>
        <begin position="44"/>
        <end position="108"/>
    </location>
</feature>
<dbReference type="EMBL" id="GFDL01010197">
    <property type="protein sequence ID" value="JAV24848.1"/>
    <property type="molecule type" value="Transcribed_RNA"/>
</dbReference>
<dbReference type="InterPro" id="IPR036867">
    <property type="entry name" value="R3H_dom_sf"/>
</dbReference>
<dbReference type="SMART" id="SM00393">
    <property type="entry name" value="R3H"/>
    <property type="match status" value="1"/>
</dbReference>
<evidence type="ECO:0000256" key="1">
    <source>
        <dbReference type="SAM" id="MobiDB-lite"/>
    </source>
</evidence>
<dbReference type="PIRSF" id="PIRSF037943">
    <property type="entry name" value="Sperm-assoc_antigen_PAG7"/>
    <property type="match status" value="1"/>
</dbReference>
<reference evidence="3" key="1">
    <citation type="submission" date="2017-01" db="EMBL/GenBank/DDBJ databases">
        <title>A deep insight into the sialotranscriptome of adult male and female Cluex tarsalis mosquitoes.</title>
        <authorList>
            <person name="Ribeiro J.M."/>
            <person name="Moreira F."/>
            <person name="Bernard K.A."/>
            <person name="Calvo E."/>
        </authorList>
    </citation>
    <scope>NUCLEOTIDE SEQUENCE</scope>
    <source>
        <strain evidence="3">Kern County</strain>
        <tissue evidence="3">Salivary glands</tissue>
    </source>
</reference>
<dbReference type="Pfam" id="PF01424">
    <property type="entry name" value="R3H"/>
    <property type="match status" value="1"/>
</dbReference>
<evidence type="ECO:0000313" key="3">
    <source>
        <dbReference type="EMBL" id="JAV24848.1"/>
    </source>
</evidence>
<feature type="compositionally biased region" description="Polar residues" evidence="1">
    <location>
        <begin position="231"/>
        <end position="244"/>
    </location>
</feature>
<accession>A0A1Q3FBH7</accession>
<feature type="region of interest" description="Disordered" evidence="1">
    <location>
        <begin position="183"/>
        <end position="244"/>
    </location>
</feature>
<dbReference type="Gene3D" id="3.30.1370.50">
    <property type="entry name" value="R3H-like domain"/>
    <property type="match status" value="1"/>
</dbReference>
<dbReference type="InterPro" id="IPR034068">
    <property type="entry name" value="R3H_sperm-antigen"/>
</dbReference>
<dbReference type="AlphaFoldDB" id="A0A1Q3FBH7"/>
<dbReference type="InterPro" id="IPR017330">
    <property type="entry name" value="SPAG7"/>
</dbReference>
<dbReference type="InterPro" id="IPR001374">
    <property type="entry name" value="R3H_dom"/>
</dbReference>
<protein>
    <recommendedName>
        <fullName evidence="2">R3H domain-containing protein</fullName>
    </recommendedName>
</protein>
<dbReference type="PROSITE" id="PS51061">
    <property type="entry name" value="R3H"/>
    <property type="match status" value="1"/>
</dbReference>
<evidence type="ECO:0000259" key="2">
    <source>
        <dbReference type="PROSITE" id="PS51061"/>
    </source>
</evidence>
<name>A0A1Q3FBH7_CULTA</name>
<sequence length="244" mass="27996">MDLLGSILGAMDKPPARDKKEKEMIEKQKKELEMMRNKERDELNRFRKYAEERLGRLVKDPVRTYMEFQPLDKVHRSVVHDIAEIAGLVAMSFGVEGVDRYIVVYKKEGMPSEDELAVRRGGEPWNKQTAEEYCEKKKQQQMLEKELRKRPLEEKEVATPMSNYKDKYVHLIGQDAALEAAKKTESNKSYGYVPSENKRDVRSIEQTMADIQAKKKLKTQHVAEDPPEASTGDSVAESTSSGQT</sequence>
<feature type="region of interest" description="Disordered" evidence="1">
    <location>
        <begin position="1"/>
        <end position="22"/>
    </location>
</feature>
<dbReference type="PANTHER" id="PTHR13498:SF3">
    <property type="entry name" value="SPERM-ASSOCIATED ANTIGEN 7"/>
    <property type="match status" value="1"/>
</dbReference>
<organism evidence="3">
    <name type="scientific">Culex tarsalis</name>
    <name type="common">Encephalitis mosquito</name>
    <dbReference type="NCBI Taxonomy" id="7177"/>
    <lineage>
        <taxon>Eukaryota</taxon>
        <taxon>Metazoa</taxon>
        <taxon>Ecdysozoa</taxon>
        <taxon>Arthropoda</taxon>
        <taxon>Hexapoda</taxon>
        <taxon>Insecta</taxon>
        <taxon>Pterygota</taxon>
        <taxon>Neoptera</taxon>
        <taxon>Endopterygota</taxon>
        <taxon>Diptera</taxon>
        <taxon>Nematocera</taxon>
        <taxon>Culicoidea</taxon>
        <taxon>Culicidae</taxon>
        <taxon>Culicinae</taxon>
        <taxon>Culicini</taxon>
        <taxon>Culex</taxon>
        <taxon>Culex</taxon>
    </lineage>
</organism>
<dbReference type="GO" id="GO:0003676">
    <property type="term" value="F:nucleic acid binding"/>
    <property type="evidence" value="ECO:0007669"/>
    <property type="project" value="UniProtKB-UniRule"/>
</dbReference>
<dbReference type="CDD" id="cd02636">
    <property type="entry name" value="R3H_sperm-antigen"/>
    <property type="match status" value="1"/>
</dbReference>
<dbReference type="PANTHER" id="PTHR13498">
    <property type="entry name" value="SPERM ASSOCIATED ANTIGEN 7"/>
    <property type="match status" value="1"/>
</dbReference>
<dbReference type="SUPFAM" id="SSF82708">
    <property type="entry name" value="R3H domain"/>
    <property type="match status" value="1"/>
</dbReference>